<dbReference type="GeneID" id="27336743"/>
<dbReference type="RefSeq" id="XP_016232599.1">
    <property type="nucleotide sequence ID" value="XM_016383976.1"/>
</dbReference>
<dbReference type="VEuPathDB" id="FungiDB:PV08_09660"/>
<protein>
    <recommendedName>
        <fullName evidence="3">Glycosyl hydrolase family 13 catalytic domain-containing protein</fullName>
    </recommendedName>
</protein>
<dbReference type="Pfam" id="PF00128">
    <property type="entry name" value="Alpha-amylase"/>
    <property type="match status" value="1"/>
</dbReference>
<sequence>MDNIRKLARDHSRAPMQSTSGAHEGFITSTTGPWMRINDNYAEINVGRQIGDKDSVLPFWKNLLRLRKNHADLFTYGEFRPADAGDDSGLACFQKASSHSEALVLLNLSLDL</sequence>
<accession>A0A0D2B097</accession>
<dbReference type="GO" id="GO:0005987">
    <property type="term" value="P:sucrose catabolic process"/>
    <property type="evidence" value="ECO:0007669"/>
    <property type="project" value="TreeGrafter"/>
</dbReference>
<feature type="domain" description="Glycosyl hydrolase family 13 catalytic" evidence="3">
    <location>
        <begin position="4"/>
        <end position="76"/>
    </location>
</feature>
<dbReference type="GO" id="GO:0004575">
    <property type="term" value="F:sucrose alpha-glucosidase activity"/>
    <property type="evidence" value="ECO:0007669"/>
    <property type="project" value="TreeGrafter"/>
</dbReference>
<name>A0A0D2B097_9EURO</name>
<evidence type="ECO:0000313" key="4">
    <source>
        <dbReference type="EMBL" id="KIW12383.1"/>
    </source>
</evidence>
<organism evidence="4 5">
    <name type="scientific">Exophiala spinifera</name>
    <dbReference type="NCBI Taxonomy" id="91928"/>
    <lineage>
        <taxon>Eukaryota</taxon>
        <taxon>Fungi</taxon>
        <taxon>Dikarya</taxon>
        <taxon>Ascomycota</taxon>
        <taxon>Pezizomycotina</taxon>
        <taxon>Eurotiomycetes</taxon>
        <taxon>Chaetothyriomycetidae</taxon>
        <taxon>Chaetothyriales</taxon>
        <taxon>Herpotrichiellaceae</taxon>
        <taxon>Exophiala</taxon>
    </lineage>
</organism>
<feature type="compositionally biased region" description="Basic and acidic residues" evidence="2">
    <location>
        <begin position="1"/>
        <end position="13"/>
    </location>
</feature>
<dbReference type="GO" id="GO:0004556">
    <property type="term" value="F:alpha-amylase activity"/>
    <property type="evidence" value="ECO:0007669"/>
    <property type="project" value="TreeGrafter"/>
</dbReference>
<feature type="compositionally biased region" description="Polar residues" evidence="2">
    <location>
        <begin position="15"/>
        <end position="27"/>
    </location>
</feature>
<dbReference type="GO" id="GO:0033934">
    <property type="term" value="F:glucan 1,4-alpha-maltotriohydrolase activity"/>
    <property type="evidence" value="ECO:0007669"/>
    <property type="project" value="TreeGrafter"/>
</dbReference>
<reference evidence="4 5" key="1">
    <citation type="submission" date="2015-01" db="EMBL/GenBank/DDBJ databases">
        <title>The Genome Sequence of Exophiala spinifera CBS89968.</title>
        <authorList>
            <consortium name="The Broad Institute Genomics Platform"/>
            <person name="Cuomo C."/>
            <person name="de Hoog S."/>
            <person name="Gorbushina A."/>
            <person name="Stielow B."/>
            <person name="Teixiera M."/>
            <person name="Abouelleil A."/>
            <person name="Chapman S.B."/>
            <person name="Priest M."/>
            <person name="Young S.K."/>
            <person name="Wortman J."/>
            <person name="Nusbaum C."/>
            <person name="Birren B."/>
        </authorList>
    </citation>
    <scope>NUCLEOTIDE SEQUENCE [LARGE SCALE GENOMIC DNA]</scope>
    <source>
        <strain evidence="4 5">CBS 89968</strain>
    </source>
</reference>
<evidence type="ECO:0000256" key="1">
    <source>
        <dbReference type="ARBA" id="ARBA00008061"/>
    </source>
</evidence>
<evidence type="ECO:0000256" key="2">
    <source>
        <dbReference type="SAM" id="MobiDB-lite"/>
    </source>
</evidence>
<dbReference type="Gene3D" id="3.20.20.80">
    <property type="entry name" value="Glycosidases"/>
    <property type="match status" value="1"/>
</dbReference>
<dbReference type="HOGENOM" id="CLU_2145892_0_0_1"/>
<dbReference type="PANTHER" id="PTHR10357">
    <property type="entry name" value="ALPHA-AMYLASE FAMILY MEMBER"/>
    <property type="match status" value="1"/>
</dbReference>
<comment type="similarity">
    <text evidence="1">Belongs to the glycosyl hydrolase 13 family.</text>
</comment>
<dbReference type="PANTHER" id="PTHR10357:SF179">
    <property type="entry name" value="NEUTRAL AND BASIC AMINO ACID TRANSPORT PROTEIN RBAT"/>
    <property type="match status" value="1"/>
</dbReference>
<evidence type="ECO:0000259" key="3">
    <source>
        <dbReference type="Pfam" id="PF00128"/>
    </source>
</evidence>
<dbReference type="InterPro" id="IPR017853">
    <property type="entry name" value="GH"/>
</dbReference>
<keyword evidence="5" id="KW-1185">Reference proteome</keyword>
<dbReference type="SUPFAM" id="SSF51445">
    <property type="entry name" value="(Trans)glycosidases"/>
    <property type="match status" value="1"/>
</dbReference>
<feature type="region of interest" description="Disordered" evidence="2">
    <location>
        <begin position="1"/>
        <end position="27"/>
    </location>
</feature>
<dbReference type="GO" id="GO:0004574">
    <property type="term" value="F:oligo-1,6-glucosidase activity"/>
    <property type="evidence" value="ECO:0007669"/>
    <property type="project" value="TreeGrafter"/>
</dbReference>
<dbReference type="STRING" id="91928.A0A0D2B097"/>
<gene>
    <name evidence="4" type="ORF">PV08_09660</name>
</gene>
<proteinExistence type="inferred from homology"/>
<evidence type="ECO:0000313" key="5">
    <source>
        <dbReference type="Proteomes" id="UP000053328"/>
    </source>
</evidence>
<dbReference type="InterPro" id="IPR006047">
    <property type="entry name" value="GH13_cat_dom"/>
</dbReference>
<dbReference type="OrthoDB" id="1740265at2759"/>
<dbReference type="EMBL" id="KN847498">
    <property type="protein sequence ID" value="KIW12383.1"/>
    <property type="molecule type" value="Genomic_DNA"/>
</dbReference>
<dbReference type="AlphaFoldDB" id="A0A0D2B097"/>
<dbReference type="Proteomes" id="UP000053328">
    <property type="component" value="Unassembled WGS sequence"/>
</dbReference>
<dbReference type="GO" id="GO:0000025">
    <property type="term" value="P:maltose catabolic process"/>
    <property type="evidence" value="ECO:0007669"/>
    <property type="project" value="TreeGrafter"/>
</dbReference>